<organism evidence="3 4">
    <name type="scientific">Araneus ventricosus</name>
    <name type="common">Orbweaver spider</name>
    <name type="synonym">Epeira ventricosa</name>
    <dbReference type="NCBI Taxonomy" id="182803"/>
    <lineage>
        <taxon>Eukaryota</taxon>
        <taxon>Metazoa</taxon>
        <taxon>Ecdysozoa</taxon>
        <taxon>Arthropoda</taxon>
        <taxon>Chelicerata</taxon>
        <taxon>Arachnida</taxon>
        <taxon>Araneae</taxon>
        <taxon>Araneomorphae</taxon>
        <taxon>Entelegynae</taxon>
        <taxon>Araneoidea</taxon>
        <taxon>Araneidae</taxon>
        <taxon>Araneus</taxon>
    </lineage>
</organism>
<comment type="caution">
    <text evidence="3">The sequence shown here is derived from an EMBL/GenBank/DDBJ whole genome shotgun (WGS) entry which is preliminary data.</text>
</comment>
<keyword evidence="4" id="KW-1185">Reference proteome</keyword>
<accession>A0A4Y2E443</accession>
<dbReference type="InterPro" id="IPR009057">
    <property type="entry name" value="Homeodomain-like_sf"/>
</dbReference>
<dbReference type="Proteomes" id="UP000499080">
    <property type="component" value="Unassembled WGS sequence"/>
</dbReference>
<dbReference type="EMBL" id="BGPR01000482">
    <property type="protein sequence ID" value="GBM22605.1"/>
    <property type="molecule type" value="Genomic_DNA"/>
</dbReference>
<feature type="domain" description="Transposase Tc1-like" evidence="2">
    <location>
        <begin position="69"/>
        <end position="140"/>
    </location>
</feature>
<dbReference type="SUPFAM" id="SSF46689">
    <property type="entry name" value="Homeodomain-like"/>
    <property type="match status" value="1"/>
</dbReference>
<dbReference type="GO" id="GO:0005634">
    <property type="term" value="C:nucleus"/>
    <property type="evidence" value="ECO:0007669"/>
    <property type="project" value="UniProtKB-SubCell"/>
</dbReference>
<reference evidence="3 4" key="1">
    <citation type="journal article" date="2019" name="Sci. Rep.">
        <title>Orb-weaving spider Araneus ventricosus genome elucidates the spidroin gene catalogue.</title>
        <authorList>
            <person name="Kono N."/>
            <person name="Nakamura H."/>
            <person name="Ohtoshi R."/>
            <person name="Moran D.A.P."/>
            <person name="Shinohara A."/>
            <person name="Yoshida Y."/>
            <person name="Fujiwara M."/>
            <person name="Mori M."/>
            <person name="Tomita M."/>
            <person name="Arakawa K."/>
        </authorList>
    </citation>
    <scope>NUCLEOTIDE SEQUENCE [LARGE SCALE GENOMIC DNA]</scope>
</reference>
<evidence type="ECO:0000313" key="4">
    <source>
        <dbReference type="Proteomes" id="UP000499080"/>
    </source>
</evidence>
<dbReference type="OrthoDB" id="6421709at2759"/>
<evidence type="ECO:0000259" key="2">
    <source>
        <dbReference type="Pfam" id="PF01498"/>
    </source>
</evidence>
<comment type="subcellular location">
    <subcellularLocation>
        <location evidence="1">Nucleus</location>
    </subcellularLocation>
</comment>
<evidence type="ECO:0000256" key="1">
    <source>
        <dbReference type="ARBA" id="ARBA00004123"/>
    </source>
</evidence>
<dbReference type="AlphaFoldDB" id="A0A4Y2E443"/>
<evidence type="ECO:0000313" key="3">
    <source>
        <dbReference type="EMBL" id="GBM22605.1"/>
    </source>
</evidence>
<name>A0A4Y2E443_ARAVE</name>
<dbReference type="GO" id="GO:0003677">
    <property type="term" value="F:DNA binding"/>
    <property type="evidence" value="ECO:0007669"/>
    <property type="project" value="InterPro"/>
</dbReference>
<proteinExistence type="predicted"/>
<dbReference type="Pfam" id="PF01498">
    <property type="entry name" value="HTH_Tnp_Tc3_2"/>
    <property type="match status" value="1"/>
</dbReference>
<dbReference type="GO" id="GO:0006313">
    <property type="term" value="P:DNA transposition"/>
    <property type="evidence" value="ECO:0007669"/>
    <property type="project" value="InterPro"/>
</dbReference>
<dbReference type="GO" id="GO:0015074">
    <property type="term" value="P:DNA integration"/>
    <property type="evidence" value="ECO:0007669"/>
    <property type="project" value="InterPro"/>
</dbReference>
<gene>
    <name evidence="3" type="ORF">AVEN_182203_1</name>
</gene>
<sequence length="201" mass="22654">MSQHHDLAESVAGRAIGRLETCRAQSVLAAVLRISQSVIFRLWNRFSKAGNVRRRSGQGRTRATAQNEDRYLTLTARRNRSMNATLLQQHLQRATGTRVSTQTVQVRLHHVGLYACRPMVCVSLTASHLAARSRWGQEHIRWGRDEGRTCSSRTSSALVYNRTTSGLSSGENVALGIILHLCTKIPIWRRRSYGLGRCVYR</sequence>
<protein>
    <recommendedName>
        <fullName evidence="2">Transposase Tc1-like domain-containing protein</fullName>
    </recommendedName>
</protein>
<dbReference type="InterPro" id="IPR002492">
    <property type="entry name" value="Transposase_Tc1-like"/>
</dbReference>